<proteinExistence type="predicted"/>
<sequence>MPDAVLLGLVSAAGLTHELLWDAGPRAQHRLGLVVPALPPPLRELVAHTEAAVGAAVLCGVA</sequence>
<dbReference type="EMBL" id="VLKE01000001">
    <property type="protein sequence ID" value="TWH69353.1"/>
    <property type="molecule type" value="Genomic_DNA"/>
</dbReference>
<protein>
    <submittedName>
        <fullName evidence="1">Uncharacterized protein</fullName>
    </submittedName>
</protein>
<reference evidence="1 2" key="1">
    <citation type="submission" date="2019-07" db="EMBL/GenBank/DDBJ databases">
        <title>R&amp;d 2014.</title>
        <authorList>
            <person name="Klenk H.-P."/>
        </authorList>
    </citation>
    <scope>NUCLEOTIDE SEQUENCE [LARGE SCALE GENOMIC DNA]</scope>
    <source>
        <strain evidence="1 2">DSM 43868</strain>
    </source>
</reference>
<organism evidence="1 2">
    <name type="scientific">Micromonospora olivasterospora</name>
    <dbReference type="NCBI Taxonomy" id="1880"/>
    <lineage>
        <taxon>Bacteria</taxon>
        <taxon>Bacillati</taxon>
        <taxon>Actinomycetota</taxon>
        <taxon>Actinomycetes</taxon>
        <taxon>Micromonosporales</taxon>
        <taxon>Micromonosporaceae</taxon>
        <taxon>Micromonospora</taxon>
    </lineage>
</organism>
<evidence type="ECO:0000313" key="1">
    <source>
        <dbReference type="EMBL" id="TWH69353.1"/>
    </source>
</evidence>
<name>A0A562IF47_MICOL</name>
<keyword evidence="2" id="KW-1185">Reference proteome</keyword>
<comment type="caution">
    <text evidence="1">The sequence shown here is derived from an EMBL/GenBank/DDBJ whole genome shotgun (WGS) entry which is preliminary data.</text>
</comment>
<accession>A0A562IF47</accession>
<gene>
    <name evidence="1" type="ORF">JD77_04362</name>
</gene>
<evidence type="ECO:0000313" key="2">
    <source>
        <dbReference type="Proteomes" id="UP000319825"/>
    </source>
</evidence>
<dbReference type="Proteomes" id="UP000319825">
    <property type="component" value="Unassembled WGS sequence"/>
</dbReference>
<dbReference type="AlphaFoldDB" id="A0A562IF47"/>